<evidence type="ECO:0000256" key="6">
    <source>
        <dbReference type="ARBA" id="ARBA00023295"/>
    </source>
</evidence>
<dbReference type="RefSeq" id="WP_184117003.1">
    <property type="nucleotide sequence ID" value="NZ_JACHNY010000015.1"/>
</dbReference>
<dbReference type="SUPFAM" id="SSF52279">
    <property type="entry name" value="Beta-D-glucan exohydrolase, C-terminal domain"/>
    <property type="match status" value="1"/>
</dbReference>
<keyword evidence="10" id="KW-1185">Reference proteome</keyword>
<feature type="chain" id="PRO_5030903239" description="beta-glucosidase" evidence="7">
    <location>
        <begin position="23"/>
        <end position="649"/>
    </location>
</feature>
<evidence type="ECO:0000256" key="4">
    <source>
        <dbReference type="ARBA" id="ARBA00022729"/>
    </source>
</evidence>
<dbReference type="Pfam" id="PF00933">
    <property type="entry name" value="Glyco_hydro_3"/>
    <property type="match status" value="1"/>
</dbReference>
<dbReference type="EC" id="3.2.1.21" evidence="3"/>
<dbReference type="InterPro" id="IPR036962">
    <property type="entry name" value="Glyco_hydro_3_N_sf"/>
</dbReference>
<proteinExistence type="inferred from homology"/>
<evidence type="ECO:0000256" key="7">
    <source>
        <dbReference type="SAM" id="SignalP"/>
    </source>
</evidence>
<dbReference type="AlphaFoldDB" id="A0A7W7F010"/>
<evidence type="ECO:0000259" key="8">
    <source>
        <dbReference type="Pfam" id="PF00933"/>
    </source>
</evidence>
<evidence type="ECO:0000256" key="2">
    <source>
        <dbReference type="ARBA" id="ARBA00005336"/>
    </source>
</evidence>
<sequence>MRLPLRLASAVLLLAAAPAPVARVAQVPLGSRVAPLLRVDGLRFRDLDRDGRLGVYEDWRRPPAARAADLLRRMTLAEKLGQMLHGSAPQAGRDRYDLDAVRDLVLRRGITAMITRLEATPAAFATANNAVQAIAEQGRLGIPVLFSSDPRNQLAGSMGASIAAGGFTPFPDPLGMAAIDDAALTRQYADIIRREYRAVGLRMALSPQADLATEPRWPRIDGTFGEDPAVAARMVGAFVRGLQAGSGGAGADGVAAVVKHWVGYGAAGDRGFDSHNRYGRFSAVTDATLPLHVRPFLPAFAARVAGVMPMYSVPRALHDGRGRALPPVAAGYSRYLLTDLLRIRYRFGGVVLSDWKITDDCNAACRDGSPAGQAPDWANAATPWGVEALTPAQRFAAGVRAGIDQFGGTQDLASLTQAVREGGITVAQVDRAVLRILTQSFALGLFENPYADPNTAARIVGQPAFLAAGRAAQARSIVLLRDDARLLPLRRVRVYAPDLSPAAVAEAGLVTATDPARADVAILRMAAPHERLHPHYPAGAVQHEGALDYPDDDPALARLRRVAGLVPTIVVVRLDRPAILTRLRPHARMLAADFGAGDAGLLDALTGRTAMTGRLPFELPATMAAVAAQDPARPADSARPLYPLGYRAR</sequence>
<dbReference type="InterPro" id="IPR051915">
    <property type="entry name" value="Cellulose_Degrad_GH3"/>
</dbReference>
<dbReference type="Proteomes" id="UP000574769">
    <property type="component" value="Unassembled WGS sequence"/>
</dbReference>
<gene>
    <name evidence="9" type="ORF">GGQ96_003946</name>
</gene>
<protein>
    <recommendedName>
        <fullName evidence="3">beta-glucosidase</fullName>
        <ecNumber evidence="3">3.2.1.21</ecNumber>
    </recommendedName>
</protein>
<keyword evidence="5 9" id="KW-0378">Hydrolase</keyword>
<dbReference type="SUPFAM" id="SSF51445">
    <property type="entry name" value="(Trans)glycosidases"/>
    <property type="match status" value="1"/>
</dbReference>
<accession>A0A7W7F010</accession>
<evidence type="ECO:0000256" key="5">
    <source>
        <dbReference type="ARBA" id="ARBA00022801"/>
    </source>
</evidence>
<dbReference type="GO" id="GO:0009251">
    <property type="term" value="P:glucan catabolic process"/>
    <property type="evidence" value="ECO:0007669"/>
    <property type="project" value="TreeGrafter"/>
</dbReference>
<dbReference type="PRINTS" id="PR00133">
    <property type="entry name" value="GLHYDRLASE3"/>
</dbReference>
<dbReference type="EMBL" id="JACHNY010000015">
    <property type="protein sequence ID" value="MBB4619786.1"/>
    <property type="molecule type" value="Genomic_DNA"/>
</dbReference>
<name>A0A7W7F010_9SPHN</name>
<feature type="domain" description="Glycoside hydrolase family 3 N-terminal" evidence="8">
    <location>
        <begin position="75"/>
        <end position="438"/>
    </location>
</feature>
<feature type="signal peptide" evidence="7">
    <location>
        <begin position="1"/>
        <end position="22"/>
    </location>
</feature>
<keyword evidence="4 7" id="KW-0732">Signal</keyword>
<comment type="catalytic activity">
    <reaction evidence="1">
        <text>Hydrolysis of terminal, non-reducing beta-D-glucosyl residues with release of beta-D-glucose.</text>
        <dbReference type="EC" id="3.2.1.21"/>
    </reaction>
</comment>
<dbReference type="Gene3D" id="3.20.20.300">
    <property type="entry name" value="Glycoside hydrolase, family 3, N-terminal domain"/>
    <property type="match status" value="1"/>
</dbReference>
<dbReference type="PANTHER" id="PTHR30620:SF16">
    <property type="entry name" value="LYSOSOMAL BETA GLUCOSIDASE"/>
    <property type="match status" value="1"/>
</dbReference>
<evidence type="ECO:0000313" key="10">
    <source>
        <dbReference type="Proteomes" id="UP000574769"/>
    </source>
</evidence>
<reference evidence="9 10" key="1">
    <citation type="submission" date="2020-08" db="EMBL/GenBank/DDBJ databases">
        <title>Genomic Encyclopedia of Type Strains, Phase IV (KMG-IV): sequencing the most valuable type-strain genomes for metagenomic binning, comparative biology and taxonomic classification.</title>
        <authorList>
            <person name="Goeker M."/>
        </authorList>
    </citation>
    <scope>NUCLEOTIDE SEQUENCE [LARGE SCALE GENOMIC DNA]</scope>
    <source>
        <strain evidence="9 10">DSM 15867</strain>
    </source>
</reference>
<evidence type="ECO:0000256" key="3">
    <source>
        <dbReference type="ARBA" id="ARBA00012744"/>
    </source>
</evidence>
<organism evidence="9 10">
    <name type="scientific">Sphingomonas abaci</name>
    <dbReference type="NCBI Taxonomy" id="237611"/>
    <lineage>
        <taxon>Bacteria</taxon>
        <taxon>Pseudomonadati</taxon>
        <taxon>Pseudomonadota</taxon>
        <taxon>Alphaproteobacteria</taxon>
        <taxon>Sphingomonadales</taxon>
        <taxon>Sphingomonadaceae</taxon>
        <taxon>Sphingomonas</taxon>
    </lineage>
</organism>
<dbReference type="Gene3D" id="3.40.50.1700">
    <property type="entry name" value="Glycoside hydrolase family 3 C-terminal domain"/>
    <property type="match status" value="1"/>
</dbReference>
<evidence type="ECO:0000256" key="1">
    <source>
        <dbReference type="ARBA" id="ARBA00000448"/>
    </source>
</evidence>
<dbReference type="InterPro" id="IPR001764">
    <property type="entry name" value="Glyco_hydro_3_N"/>
</dbReference>
<dbReference type="InterPro" id="IPR017853">
    <property type="entry name" value="GH"/>
</dbReference>
<keyword evidence="6 9" id="KW-0326">Glycosidase</keyword>
<dbReference type="PANTHER" id="PTHR30620">
    <property type="entry name" value="PERIPLASMIC BETA-GLUCOSIDASE-RELATED"/>
    <property type="match status" value="1"/>
</dbReference>
<comment type="similarity">
    <text evidence="2">Belongs to the glycosyl hydrolase 3 family.</text>
</comment>
<evidence type="ECO:0000313" key="9">
    <source>
        <dbReference type="EMBL" id="MBB4619786.1"/>
    </source>
</evidence>
<dbReference type="InterPro" id="IPR036881">
    <property type="entry name" value="Glyco_hydro_3_C_sf"/>
</dbReference>
<dbReference type="GO" id="GO:0008422">
    <property type="term" value="F:beta-glucosidase activity"/>
    <property type="evidence" value="ECO:0007669"/>
    <property type="project" value="UniProtKB-EC"/>
</dbReference>
<comment type="caution">
    <text evidence="9">The sequence shown here is derived from an EMBL/GenBank/DDBJ whole genome shotgun (WGS) entry which is preliminary data.</text>
</comment>